<organism evidence="3 4">
    <name type="scientific">Rubripirellula reticaptiva</name>
    <dbReference type="NCBI Taxonomy" id="2528013"/>
    <lineage>
        <taxon>Bacteria</taxon>
        <taxon>Pseudomonadati</taxon>
        <taxon>Planctomycetota</taxon>
        <taxon>Planctomycetia</taxon>
        <taxon>Pirellulales</taxon>
        <taxon>Pirellulaceae</taxon>
        <taxon>Rubripirellula</taxon>
    </lineage>
</organism>
<dbReference type="AlphaFoldDB" id="A0A5C6EGR4"/>
<evidence type="ECO:0000256" key="1">
    <source>
        <dbReference type="SAM" id="MobiDB-lite"/>
    </source>
</evidence>
<evidence type="ECO:0000313" key="4">
    <source>
        <dbReference type="Proteomes" id="UP000317977"/>
    </source>
</evidence>
<gene>
    <name evidence="3" type="ORF">Poly59_45710</name>
</gene>
<sequence length="76" mass="7935" precursor="true">MKNMTCLSLFCFALTMAGCGEPANKTVTGNADMDAIKAYEASMAALSNSQSSMEKPGGEDKEAVDPIKPNTGKDAK</sequence>
<dbReference type="Proteomes" id="UP000317977">
    <property type="component" value="Unassembled WGS sequence"/>
</dbReference>
<feature type="signal peptide" evidence="2">
    <location>
        <begin position="1"/>
        <end position="17"/>
    </location>
</feature>
<dbReference type="PROSITE" id="PS51257">
    <property type="entry name" value="PROKAR_LIPOPROTEIN"/>
    <property type="match status" value="1"/>
</dbReference>
<comment type="caution">
    <text evidence="3">The sequence shown here is derived from an EMBL/GenBank/DDBJ whole genome shotgun (WGS) entry which is preliminary data.</text>
</comment>
<feature type="compositionally biased region" description="Basic and acidic residues" evidence="1">
    <location>
        <begin position="56"/>
        <end position="76"/>
    </location>
</feature>
<evidence type="ECO:0008006" key="5">
    <source>
        <dbReference type="Google" id="ProtNLM"/>
    </source>
</evidence>
<keyword evidence="2" id="KW-0732">Signal</keyword>
<reference evidence="3 4" key="1">
    <citation type="submission" date="2019-02" db="EMBL/GenBank/DDBJ databases">
        <title>Deep-cultivation of Planctomycetes and their phenomic and genomic characterization uncovers novel biology.</title>
        <authorList>
            <person name="Wiegand S."/>
            <person name="Jogler M."/>
            <person name="Boedeker C."/>
            <person name="Pinto D."/>
            <person name="Vollmers J."/>
            <person name="Rivas-Marin E."/>
            <person name="Kohn T."/>
            <person name="Peeters S.H."/>
            <person name="Heuer A."/>
            <person name="Rast P."/>
            <person name="Oberbeckmann S."/>
            <person name="Bunk B."/>
            <person name="Jeske O."/>
            <person name="Meyerdierks A."/>
            <person name="Storesund J.E."/>
            <person name="Kallscheuer N."/>
            <person name="Luecker S."/>
            <person name="Lage O.M."/>
            <person name="Pohl T."/>
            <person name="Merkel B.J."/>
            <person name="Hornburger P."/>
            <person name="Mueller R.-W."/>
            <person name="Bruemmer F."/>
            <person name="Labrenz M."/>
            <person name="Spormann A.M."/>
            <person name="Op Den Camp H."/>
            <person name="Overmann J."/>
            <person name="Amann R."/>
            <person name="Jetten M.S.M."/>
            <person name="Mascher T."/>
            <person name="Medema M.H."/>
            <person name="Devos D.P."/>
            <person name="Kaster A.-K."/>
            <person name="Ovreas L."/>
            <person name="Rohde M."/>
            <person name="Galperin M.Y."/>
            <person name="Jogler C."/>
        </authorList>
    </citation>
    <scope>NUCLEOTIDE SEQUENCE [LARGE SCALE GENOMIC DNA]</scope>
    <source>
        <strain evidence="3 4">Poly59</strain>
    </source>
</reference>
<accession>A0A5C6EGR4</accession>
<keyword evidence="4" id="KW-1185">Reference proteome</keyword>
<protein>
    <recommendedName>
        <fullName evidence="5">Secreted protein</fullName>
    </recommendedName>
</protein>
<proteinExistence type="predicted"/>
<dbReference type="EMBL" id="SJPX01000005">
    <property type="protein sequence ID" value="TWU47730.1"/>
    <property type="molecule type" value="Genomic_DNA"/>
</dbReference>
<feature type="region of interest" description="Disordered" evidence="1">
    <location>
        <begin position="47"/>
        <end position="76"/>
    </location>
</feature>
<feature type="chain" id="PRO_5023009933" description="Secreted protein" evidence="2">
    <location>
        <begin position="18"/>
        <end position="76"/>
    </location>
</feature>
<evidence type="ECO:0000313" key="3">
    <source>
        <dbReference type="EMBL" id="TWU47730.1"/>
    </source>
</evidence>
<name>A0A5C6EGR4_9BACT</name>
<evidence type="ECO:0000256" key="2">
    <source>
        <dbReference type="SAM" id="SignalP"/>
    </source>
</evidence>